<evidence type="ECO:0000313" key="9">
    <source>
        <dbReference type="EMBL" id="KAF4720969.1"/>
    </source>
</evidence>
<feature type="transmembrane region" description="Helical" evidence="7">
    <location>
        <begin position="155"/>
        <end position="176"/>
    </location>
</feature>
<proteinExistence type="inferred from homology"/>
<accession>A0A7J6RJG2</accession>
<feature type="transmembrane region" description="Helical" evidence="7">
    <location>
        <begin position="228"/>
        <end position="253"/>
    </location>
</feature>
<dbReference type="Proteomes" id="UP000574390">
    <property type="component" value="Unassembled WGS sequence"/>
</dbReference>
<dbReference type="AlphaFoldDB" id="A0A7J6RJG2"/>
<sequence>MQQFVTLLVRNFKNNVRNPGIYWVRLVMYVILSFMVGTMYIRTNDSLTQRDQVPMLFYVQAFLVFMAVAVLPFFDEIRSVFGRERANSNLNVAVFVAANFLACLPGIAIIALVSSAMVVGLAGLHAFGWFFLNLFLSMVVSESLMMLLGAATPHYIIGIALGAGIYGMFMLVCGFMVPADRIPPGWKWVHHLAFHTYAFGAFMFAEFDNAPPLGDFILREYNLEETDLGINMTVLTIWMVVLQVLFLAALYYLHTGRR</sequence>
<gene>
    <name evidence="9" type="ORF">FOZ62_030821</name>
</gene>
<evidence type="ECO:0000256" key="7">
    <source>
        <dbReference type="SAM" id="Phobius"/>
    </source>
</evidence>
<comment type="similarity">
    <text evidence="2">Belongs to the ABC transporter superfamily. ABCG family. Eye pigment precursor importer (TC 3.A.1.204) subfamily.</text>
</comment>
<dbReference type="GO" id="GO:0016020">
    <property type="term" value="C:membrane"/>
    <property type="evidence" value="ECO:0007669"/>
    <property type="project" value="UniProtKB-SubCell"/>
</dbReference>
<keyword evidence="3" id="KW-0813">Transport</keyword>
<comment type="subcellular location">
    <subcellularLocation>
        <location evidence="1">Membrane</location>
        <topology evidence="1">Multi-pass membrane protein</topology>
    </subcellularLocation>
</comment>
<dbReference type="InterPro" id="IPR013525">
    <property type="entry name" value="ABC2_TM"/>
</dbReference>
<evidence type="ECO:0000256" key="6">
    <source>
        <dbReference type="ARBA" id="ARBA00023136"/>
    </source>
</evidence>
<evidence type="ECO:0000256" key="1">
    <source>
        <dbReference type="ARBA" id="ARBA00004141"/>
    </source>
</evidence>
<dbReference type="GO" id="GO:0140359">
    <property type="term" value="F:ABC-type transporter activity"/>
    <property type="evidence" value="ECO:0007669"/>
    <property type="project" value="InterPro"/>
</dbReference>
<evidence type="ECO:0000313" key="10">
    <source>
        <dbReference type="Proteomes" id="UP000574390"/>
    </source>
</evidence>
<dbReference type="Pfam" id="PF01061">
    <property type="entry name" value="ABC2_membrane"/>
    <property type="match status" value="1"/>
</dbReference>
<comment type="caution">
    <text evidence="9">The sequence shown here is derived from an EMBL/GenBank/DDBJ whole genome shotgun (WGS) entry which is preliminary data.</text>
</comment>
<keyword evidence="5 7" id="KW-1133">Transmembrane helix</keyword>
<evidence type="ECO:0000256" key="3">
    <source>
        <dbReference type="ARBA" id="ARBA00022448"/>
    </source>
</evidence>
<dbReference type="PANTHER" id="PTHR48042:SF11">
    <property type="entry name" value="ABC TRANSPORTER G FAMILY MEMBER 11"/>
    <property type="match status" value="1"/>
</dbReference>
<keyword evidence="4 7" id="KW-0812">Transmembrane</keyword>
<dbReference type="InterPro" id="IPR052215">
    <property type="entry name" value="Plant_ABCG"/>
</dbReference>
<feature type="domain" description="ABC-2 type transporter transmembrane" evidence="8">
    <location>
        <begin position="2"/>
        <end position="207"/>
    </location>
</feature>
<organism evidence="9 10">
    <name type="scientific">Perkinsus olseni</name>
    <name type="common">Perkinsus atlanticus</name>
    <dbReference type="NCBI Taxonomy" id="32597"/>
    <lineage>
        <taxon>Eukaryota</taxon>
        <taxon>Sar</taxon>
        <taxon>Alveolata</taxon>
        <taxon>Perkinsozoa</taxon>
        <taxon>Perkinsea</taxon>
        <taxon>Perkinsida</taxon>
        <taxon>Perkinsidae</taxon>
        <taxon>Perkinsus</taxon>
    </lineage>
</organism>
<evidence type="ECO:0000256" key="2">
    <source>
        <dbReference type="ARBA" id="ARBA00005814"/>
    </source>
</evidence>
<protein>
    <recommendedName>
        <fullName evidence="8">ABC-2 type transporter transmembrane domain-containing protein</fullName>
    </recommendedName>
</protein>
<dbReference type="PANTHER" id="PTHR48042">
    <property type="entry name" value="ABC TRANSPORTER G FAMILY MEMBER 11"/>
    <property type="match status" value="1"/>
</dbReference>
<feature type="transmembrane region" description="Helical" evidence="7">
    <location>
        <begin position="20"/>
        <end position="41"/>
    </location>
</feature>
<evidence type="ECO:0000259" key="8">
    <source>
        <dbReference type="Pfam" id="PF01061"/>
    </source>
</evidence>
<evidence type="ECO:0000256" key="4">
    <source>
        <dbReference type="ARBA" id="ARBA00022692"/>
    </source>
</evidence>
<feature type="transmembrane region" description="Helical" evidence="7">
    <location>
        <begin position="53"/>
        <end position="74"/>
    </location>
</feature>
<feature type="transmembrane region" description="Helical" evidence="7">
    <location>
        <begin position="94"/>
        <end position="119"/>
    </location>
</feature>
<name>A0A7J6RJG2_PEROL</name>
<reference evidence="9 10" key="1">
    <citation type="submission" date="2020-04" db="EMBL/GenBank/DDBJ databases">
        <title>Perkinsus olseni comparative genomics.</title>
        <authorList>
            <person name="Bogema D.R."/>
        </authorList>
    </citation>
    <scope>NUCLEOTIDE SEQUENCE [LARGE SCALE GENOMIC DNA]</scope>
    <source>
        <strain evidence="9">ATCC PRA-205</strain>
    </source>
</reference>
<feature type="transmembrane region" description="Helical" evidence="7">
    <location>
        <begin position="126"/>
        <end position="149"/>
    </location>
</feature>
<evidence type="ECO:0000256" key="5">
    <source>
        <dbReference type="ARBA" id="ARBA00022989"/>
    </source>
</evidence>
<keyword evidence="6 7" id="KW-0472">Membrane</keyword>
<dbReference type="EMBL" id="JABANM010021603">
    <property type="protein sequence ID" value="KAF4720969.1"/>
    <property type="molecule type" value="Genomic_DNA"/>
</dbReference>